<keyword evidence="3" id="KW-1185">Reference proteome</keyword>
<feature type="domain" description="AB hydrolase-1" evidence="1">
    <location>
        <begin position="55"/>
        <end position="160"/>
    </location>
</feature>
<dbReference type="InterPro" id="IPR029058">
    <property type="entry name" value="AB_hydrolase_fold"/>
</dbReference>
<dbReference type="InterPro" id="IPR050266">
    <property type="entry name" value="AB_hydrolase_sf"/>
</dbReference>
<dbReference type="PRINTS" id="PR00111">
    <property type="entry name" value="ABHYDROLASE"/>
</dbReference>
<dbReference type="Proteomes" id="UP000183413">
    <property type="component" value="Unassembled WGS sequence"/>
</dbReference>
<dbReference type="AlphaFoldDB" id="A0A1I5N4Z3"/>
<dbReference type="eggNOG" id="COG2267">
    <property type="taxonomic scope" value="Bacteria"/>
</dbReference>
<reference evidence="2 3" key="1">
    <citation type="submission" date="2016-10" db="EMBL/GenBank/DDBJ databases">
        <authorList>
            <person name="de Groot N.N."/>
        </authorList>
    </citation>
    <scope>NUCLEOTIDE SEQUENCE [LARGE SCALE GENOMIC DNA]</scope>
    <source>
        <strain evidence="2 3">DSM 43067</strain>
    </source>
</reference>
<protein>
    <submittedName>
        <fullName evidence="2">Pimeloyl-ACP methyl ester carboxylesterase</fullName>
    </submittedName>
</protein>
<dbReference type="Gene3D" id="3.40.50.1820">
    <property type="entry name" value="alpha/beta hydrolase"/>
    <property type="match status" value="1"/>
</dbReference>
<proteinExistence type="predicted"/>
<dbReference type="Pfam" id="PF00561">
    <property type="entry name" value="Abhydrolase_1"/>
    <property type="match status" value="1"/>
</dbReference>
<evidence type="ECO:0000313" key="2">
    <source>
        <dbReference type="EMBL" id="SFP16995.1"/>
    </source>
</evidence>
<dbReference type="STRING" id="1993.SAMN04489713_11222"/>
<evidence type="ECO:0000259" key="1">
    <source>
        <dbReference type="Pfam" id="PF00561"/>
    </source>
</evidence>
<organism evidence="2 3">
    <name type="scientific">Actinomadura madurae</name>
    <dbReference type="NCBI Taxonomy" id="1993"/>
    <lineage>
        <taxon>Bacteria</taxon>
        <taxon>Bacillati</taxon>
        <taxon>Actinomycetota</taxon>
        <taxon>Actinomycetes</taxon>
        <taxon>Streptosporangiales</taxon>
        <taxon>Thermomonosporaceae</taxon>
        <taxon>Actinomadura</taxon>
    </lineage>
</organism>
<dbReference type="InParanoid" id="A0A1I5N4Z3"/>
<name>A0A1I5N4Z3_9ACTN</name>
<dbReference type="GO" id="GO:0003824">
    <property type="term" value="F:catalytic activity"/>
    <property type="evidence" value="ECO:0007669"/>
    <property type="project" value="UniProtKB-ARBA"/>
</dbReference>
<accession>A0A1I5N4Z3</accession>
<dbReference type="InterPro" id="IPR000073">
    <property type="entry name" value="AB_hydrolase_1"/>
</dbReference>
<dbReference type="PANTHER" id="PTHR43798">
    <property type="entry name" value="MONOACYLGLYCEROL LIPASE"/>
    <property type="match status" value="1"/>
</dbReference>
<dbReference type="PANTHER" id="PTHR43798:SF33">
    <property type="entry name" value="HYDROLASE, PUTATIVE (AFU_ORTHOLOGUE AFUA_2G14860)-RELATED"/>
    <property type="match status" value="1"/>
</dbReference>
<dbReference type="EMBL" id="FOVH01000012">
    <property type="protein sequence ID" value="SFP16995.1"/>
    <property type="molecule type" value="Genomic_DNA"/>
</dbReference>
<sequence>MGRGGRIGAGHLAVPGLLGDGVRVSGLRVPSYTSVPVDGGELTVAVWGDLSDGAPVLAVHGITASSMAWIETATRLPGPVVAPDLRGRGGSGTLSGPYGMASHARDCITVLDALGIDRARVAGHSMGGFVAAVLAHRRPERVARLVLVDGGAPLPAPPGGPETVLGPAARRLRMRFPSREAYRDHWRAHPAFAGWTPAAEAYVDYDLTGADGGFRSRASEEAMAADFVDLHSGAAPREAYEALPPGTPFLRAERGLLDETPPLYPDPSALAKLDVTTVAGTNHYSILFADAGAKAVAAALS</sequence>
<dbReference type="GO" id="GO:0016020">
    <property type="term" value="C:membrane"/>
    <property type="evidence" value="ECO:0007669"/>
    <property type="project" value="TreeGrafter"/>
</dbReference>
<evidence type="ECO:0000313" key="3">
    <source>
        <dbReference type="Proteomes" id="UP000183413"/>
    </source>
</evidence>
<gene>
    <name evidence="2" type="ORF">SAMN04489713_11222</name>
</gene>
<dbReference type="SUPFAM" id="SSF53474">
    <property type="entry name" value="alpha/beta-Hydrolases"/>
    <property type="match status" value="1"/>
</dbReference>